<dbReference type="EMBL" id="JBHMEP010000001">
    <property type="protein sequence ID" value="MFB9134579.1"/>
    <property type="molecule type" value="Genomic_DNA"/>
</dbReference>
<dbReference type="SUPFAM" id="SSF100950">
    <property type="entry name" value="NagB/RpiA/CoA transferase-like"/>
    <property type="match status" value="1"/>
</dbReference>
<keyword evidence="2" id="KW-0804">Transcription</keyword>
<dbReference type="SUPFAM" id="SSF46785">
    <property type="entry name" value="Winged helix' DNA-binding domain"/>
    <property type="match status" value="1"/>
</dbReference>
<keyword evidence="4" id="KW-0238">DNA-binding</keyword>
<dbReference type="PROSITE" id="PS51000">
    <property type="entry name" value="HTH_DEOR_2"/>
    <property type="match status" value="1"/>
</dbReference>
<dbReference type="PANTHER" id="PTHR30363:SF51">
    <property type="entry name" value="HTH-TYPE TRANSCRIPTIONAL REPRESSOR GLCR"/>
    <property type="match status" value="1"/>
</dbReference>
<dbReference type="InterPro" id="IPR036390">
    <property type="entry name" value="WH_DNA-bd_sf"/>
</dbReference>
<evidence type="ECO:0000256" key="1">
    <source>
        <dbReference type="ARBA" id="ARBA00023015"/>
    </source>
</evidence>
<dbReference type="RefSeq" id="WP_390190540.1">
    <property type="nucleotide sequence ID" value="NZ_JBHMEP010000001.1"/>
</dbReference>
<protein>
    <submittedName>
        <fullName evidence="4">DeoR/GlpR family DNA-binding transcription regulator</fullName>
    </submittedName>
</protein>
<evidence type="ECO:0000256" key="2">
    <source>
        <dbReference type="ARBA" id="ARBA00023163"/>
    </source>
</evidence>
<evidence type="ECO:0000313" key="4">
    <source>
        <dbReference type="EMBL" id="MFB9134579.1"/>
    </source>
</evidence>
<dbReference type="InterPro" id="IPR050313">
    <property type="entry name" value="Carb_Metab_HTH_regulators"/>
</dbReference>
<sequence length="254" mass="27999">MTQEERLIAIEAHIKSQGKITIEEICHAYDISYDSARRDLVKLADYPGILRIRGGAILDDKKVTLSYKQRSKNDPVKQSLAAYGASLIKQHDIVFLDAGTTCAALAHYLDLPSSVITNSLESLNELSDKSQIKKCILGGMFDDFSHAIVGNITTQQIGKYQANKAFIGVSALSETGITTDLETDAELKRAMAAQSTQVICIAESSKFNTQLMFQSCSWADIDFVVTDQRPPENLAMQMERHGVELIVVDAHSEK</sequence>
<name>A0ABV5HK78_9VIBR</name>
<dbReference type="InterPro" id="IPR037171">
    <property type="entry name" value="NagB/RpiA_transferase-like"/>
</dbReference>
<dbReference type="SMART" id="SM01134">
    <property type="entry name" value="DeoRC"/>
    <property type="match status" value="1"/>
</dbReference>
<comment type="caution">
    <text evidence="4">The sequence shown here is derived from an EMBL/GenBank/DDBJ whole genome shotgun (WGS) entry which is preliminary data.</text>
</comment>
<dbReference type="InterPro" id="IPR014036">
    <property type="entry name" value="DeoR-like_C"/>
</dbReference>
<dbReference type="SMART" id="SM00420">
    <property type="entry name" value="HTH_DEOR"/>
    <property type="match status" value="1"/>
</dbReference>
<evidence type="ECO:0000259" key="3">
    <source>
        <dbReference type="PROSITE" id="PS51000"/>
    </source>
</evidence>
<dbReference type="Pfam" id="PF00455">
    <property type="entry name" value="DeoRC"/>
    <property type="match status" value="1"/>
</dbReference>
<keyword evidence="1" id="KW-0805">Transcription regulation</keyword>
<feature type="domain" description="HTH deoR-type" evidence="3">
    <location>
        <begin position="3"/>
        <end position="58"/>
    </location>
</feature>
<keyword evidence="5" id="KW-1185">Reference proteome</keyword>
<dbReference type="InterPro" id="IPR001034">
    <property type="entry name" value="DeoR_HTH"/>
</dbReference>
<dbReference type="PANTHER" id="PTHR30363">
    <property type="entry name" value="HTH-TYPE TRANSCRIPTIONAL REGULATOR SRLR-RELATED"/>
    <property type="match status" value="1"/>
</dbReference>
<organism evidence="4 5">
    <name type="scientific">Vibrio olivae</name>
    <dbReference type="NCBI Taxonomy" id="1243002"/>
    <lineage>
        <taxon>Bacteria</taxon>
        <taxon>Pseudomonadati</taxon>
        <taxon>Pseudomonadota</taxon>
        <taxon>Gammaproteobacteria</taxon>
        <taxon>Vibrionales</taxon>
        <taxon>Vibrionaceae</taxon>
        <taxon>Vibrio</taxon>
    </lineage>
</organism>
<accession>A0ABV5HK78</accession>
<dbReference type="Proteomes" id="UP001589645">
    <property type="component" value="Unassembled WGS sequence"/>
</dbReference>
<dbReference type="GO" id="GO:0003677">
    <property type="term" value="F:DNA binding"/>
    <property type="evidence" value="ECO:0007669"/>
    <property type="project" value="UniProtKB-KW"/>
</dbReference>
<gene>
    <name evidence="4" type="ORF">ACFFUV_06275</name>
</gene>
<dbReference type="Gene3D" id="3.40.50.1360">
    <property type="match status" value="1"/>
</dbReference>
<reference evidence="4 5" key="1">
    <citation type="submission" date="2024-09" db="EMBL/GenBank/DDBJ databases">
        <authorList>
            <person name="Sun Q."/>
            <person name="Mori K."/>
        </authorList>
    </citation>
    <scope>NUCLEOTIDE SEQUENCE [LARGE SCALE GENOMIC DNA]</scope>
    <source>
        <strain evidence="4 5">CECT 8064</strain>
    </source>
</reference>
<evidence type="ECO:0000313" key="5">
    <source>
        <dbReference type="Proteomes" id="UP001589645"/>
    </source>
</evidence>
<dbReference type="Pfam" id="PF08220">
    <property type="entry name" value="HTH_DeoR"/>
    <property type="match status" value="1"/>
</dbReference>
<proteinExistence type="predicted"/>